<feature type="signal peptide" evidence="2">
    <location>
        <begin position="1"/>
        <end position="27"/>
    </location>
</feature>
<evidence type="ECO:0000259" key="3">
    <source>
        <dbReference type="Pfam" id="PF03629"/>
    </source>
</evidence>
<evidence type="ECO:0000256" key="1">
    <source>
        <dbReference type="ARBA" id="ARBA00022801"/>
    </source>
</evidence>
<dbReference type="InterPro" id="IPR039329">
    <property type="entry name" value="SIAE"/>
</dbReference>
<keyword evidence="5" id="KW-1185">Reference proteome</keyword>
<reference evidence="4 5" key="1">
    <citation type="journal article" date="2023" name="Microbiol. Resour. Announc.">
        <title>Complete Genome Sequence of Imperialibacter roseus strain P4T.</title>
        <authorList>
            <person name="Tizabi D.R."/>
            <person name="Bachvaroff T."/>
            <person name="Hill R.T."/>
        </authorList>
    </citation>
    <scope>NUCLEOTIDE SEQUENCE [LARGE SCALE GENOMIC DNA]</scope>
    <source>
        <strain evidence="4 5">P4T</strain>
    </source>
</reference>
<dbReference type="EMBL" id="CP136051">
    <property type="protein sequence ID" value="WOK08603.1"/>
    <property type="molecule type" value="Genomic_DNA"/>
</dbReference>
<keyword evidence="1" id="KW-0378">Hydrolase</keyword>
<dbReference type="SUPFAM" id="SSF52266">
    <property type="entry name" value="SGNH hydrolase"/>
    <property type="match status" value="1"/>
</dbReference>
<name>A0ABZ0IW48_9BACT</name>
<accession>A0ABZ0IW48</accession>
<dbReference type="Gene3D" id="3.40.50.1110">
    <property type="entry name" value="SGNH hydrolase"/>
    <property type="match status" value="2"/>
</dbReference>
<proteinExistence type="predicted"/>
<dbReference type="InterPro" id="IPR005181">
    <property type="entry name" value="SASA"/>
</dbReference>
<dbReference type="Proteomes" id="UP001302349">
    <property type="component" value="Chromosome"/>
</dbReference>
<gene>
    <name evidence="4" type="ORF">RT717_08135</name>
</gene>
<evidence type="ECO:0000313" key="5">
    <source>
        <dbReference type="Proteomes" id="UP001302349"/>
    </source>
</evidence>
<dbReference type="Pfam" id="PF03629">
    <property type="entry name" value="SASA"/>
    <property type="match status" value="1"/>
</dbReference>
<feature type="domain" description="Sialate O-acetylesterase" evidence="3">
    <location>
        <begin position="416"/>
        <end position="541"/>
    </location>
</feature>
<dbReference type="InterPro" id="IPR036514">
    <property type="entry name" value="SGNH_hydro_sf"/>
</dbReference>
<protein>
    <submittedName>
        <fullName evidence="4">Sialate O-acetylesterase</fullName>
    </submittedName>
</protein>
<organism evidence="4 5">
    <name type="scientific">Imperialibacter roseus</name>
    <dbReference type="NCBI Taxonomy" id="1324217"/>
    <lineage>
        <taxon>Bacteria</taxon>
        <taxon>Pseudomonadati</taxon>
        <taxon>Bacteroidota</taxon>
        <taxon>Cytophagia</taxon>
        <taxon>Cytophagales</taxon>
        <taxon>Flammeovirgaceae</taxon>
        <taxon>Imperialibacter</taxon>
    </lineage>
</organism>
<keyword evidence="2" id="KW-0732">Signal</keyword>
<evidence type="ECO:0000313" key="4">
    <source>
        <dbReference type="EMBL" id="WOK08603.1"/>
    </source>
</evidence>
<dbReference type="RefSeq" id="WP_317491238.1">
    <property type="nucleotide sequence ID" value="NZ_CP136051.1"/>
</dbReference>
<dbReference type="InterPro" id="IPR008979">
    <property type="entry name" value="Galactose-bd-like_sf"/>
</dbReference>
<sequence>MNERHRHRIIVAVCLAACMVFAGQAMAQLSCAQLFSDNMVLQRGIEMTVWGTSAAGEKISVKLDGLMSSAFADEKGKWEVKLPAHEAGGPYQLEVEGVDEKLAFTNVLVGDVWFASGQSNMEHPVAGWEWIPHSAVNNYEEELTDTNYPTVRLFKVPKMPSPVELSDFEESAWQEASPGSVAGFSSTAWFFAKELSGELSVPIGVIDGSWGGTPIKSWMSRESASQFKQDLEIPPAPDDFNERAWRQAELISLDNTLARRLAISFPNEDDLSKTATEYNDTNWGVTNPLEEGTYYENVVWLRKEVQVPEKFTKGAFRLSLGFLNRESWIYLNGQELGFFLYSQPVEMGIPPGLIKPGKNVVTIRMAQPFGTTKFMGDADAYFLSTAKDKLSIPLAEDWRFKNEKLRDFGYITSHHNQTTYLYNGMVAPAIHYGIKGFIWYQGESDAGHAELYGEMFPSLITDWRKKWGLGELPFLFVQITTTEQTHEFSKPNSSWSYLRQVQKETLALPNTGMVVSIDLGDPYDVHPKTKREFGRRLALQALDVAYDKALVANGPSYESYSLDGNTVVVHFGEAIELKKNKVGLGASFEIAGEDGKFVSATGKVKGSDLHISSSEVSQPKAIRFDWSNDPEYYIINKAGLAASPFVLELNK</sequence>
<feature type="chain" id="PRO_5046920695" evidence="2">
    <location>
        <begin position="28"/>
        <end position="651"/>
    </location>
</feature>
<dbReference type="PANTHER" id="PTHR22901:SF0">
    <property type="entry name" value="SIALATE O-ACETYLESTERASE"/>
    <property type="match status" value="1"/>
</dbReference>
<dbReference type="SUPFAM" id="SSF49785">
    <property type="entry name" value="Galactose-binding domain-like"/>
    <property type="match status" value="1"/>
</dbReference>
<evidence type="ECO:0000256" key="2">
    <source>
        <dbReference type="SAM" id="SignalP"/>
    </source>
</evidence>
<dbReference type="PANTHER" id="PTHR22901">
    <property type="entry name" value="SIALATE O-ACETYLESTERASE"/>
    <property type="match status" value="1"/>
</dbReference>